<dbReference type="GO" id="GO:0004069">
    <property type="term" value="F:L-aspartate:2-oxoglutarate aminotransferase activity"/>
    <property type="evidence" value="ECO:0007669"/>
    <property type="project" value="InterPro"/>
</dbReference>
<gene>
    <name evidence="4" type="ORF">HMPREF9306_01371</name>
</gene>
<organism evidence="4 5">
    <name type="scientific">Propionimicrobium lymphophilum ACS-093-V-SCH5</name>
    <dbReference type="NCBI Taxonomy" id="883161"/>
    <lineage>
        <taxon>Bacteria</taxon>
        <taxon>Bacillati</taxon>
        <taxon>Actinomycetota</taxon>
        <taxon>Actinomycetes</taxon>
        <taxon>Propionibacteriales</taxon>
        <taxon>Propionibacteriaceae</taxon>
        <taxon>Propionimicrobium</taxon>
    </lineage>
</organism>
<evidence type="ECO:0008006" key="6">
    <source>
        <dbReference type="Google" id="ProtNLM"/>
    </source>
</evidence>
<evidence type="ECO:0000259" key="3">
    <source>
        <dbReference type="Pfam" id="PF21077"/>
    </source>
</evidence>
<keyword evidence="5" id="KW-1185">Reference proteome</keyword>
<feature type="domain" description="NAD-glutamate dehydrogenase ACT3" evidence="3">
    <location>
        <begin position="471"/>
        <end position="541"/>
    </location>
</feature>
<dbReference type="PANTHER" id="PTHR43403">
    <property type="entry name" value="NAD-SPECIFIC GLUTAMATE DEHYDROGENASE"/>
    <property type="match status" value="1"/>
</dbReference>
<reference evidence="4 5" key="1">
    <citation type="submission" date="2013-04" db="EMBL/GenBank/DDBJ databases">
        <title>The Genome Sequence of Propionimicrobium lymphophilum ACS-093-V-SCH5.</title>
        <authorList>
            <consortium name="The Broad Institute Genomics Platform"/>
            <person name="Earl A."/>
            <person name="Ward D."/>
            <person name="Feldgarden M."/>
            <person name="Gevers D."/>
            <person name="Saerens B."/>
            <person name="Vaneechoutte M."/>
            <person name="Walker B."/>
            <person name="Young S."/>
            <person name="Zeng Q."/>
            <person name="Gargeya S."/>
            <person name="Fitzgerald M."/>
            <person name="Haas B."/>
            <person name="Abouelleil A."/>
            <person name="Allen A.W."/>
            <person name="Alvarado L."/>
            <person name="Arachchi H.M."/>
            <person name="Berlin A.M."/>
            <person name="Chapman S.B."/>
            <person name="Gainer-Dewar J."/>
            <person name="Goldberg J."/>
            <person name="Griggs A."/>
            <person name="Gujja S."/>
            <person name="Hansen M."/>
            <person name="Howarth C."/>
            <person name="Imamovic A."/>
            <person name="Ireland A."/>
            <person name="Larimer J."/>
            <person name="McCowan C."/>
            <person name="Murphy C."/>
            <person name="Pearson M."/>
            <person name="Poon T.W."/>
            <person name="Priest M."/>
            <person name="Roberts A."/>
            <person name="Saif S."/>
            <person name="Shea T."/>
            <person name="Sisk P."/>
            <person name="Sykes S."/>
            <person name="Wortman J."/>
            <person name="Nusbaum C."/>
            <person name="Birren B."/>
        </authorList>
    </citation>
    <scope>NUCLEOTIDE SEQUENCE [LARGE SCALE GENOMIC DNA]</scope>
    <source>
        <strain evidence="4 5">ACS-093-V-SCH5</strain>
    </source>
</reference>
<dbReference type="Pfam" id="PF21076">
    <property type="entry name" value="GDH_ACT2"/>
    <property type="match status" value="1"/>
</dbReference>
<dbReference type="EMBL" id="AGZR01000008">
    <property type="protein sequence ID" value="EPD32672.1"/>
    <property type="molecule type" value="Genomic_DNA"/>
</dbReference>
<dbReference type="InterPro" id="IPR049059">
    <property type="entry name" value="NAD_Glu_DH_HM1"/>
</dbReference>
<dbReference type="AlphaFoldDB" id="S2WJ57"/>
<dbReference type="GO" id="GO:0004352">
    <property type="term" value="F:glutamate dehydrogenase (NAD+) activity"/>
    <property type="evidence" value="ECO:0007669"/>
    <property type="project" value="InterPro"/>
</dbReference>
<dbReference type="GO" id="GO:0006538">
    <property type="term" value="P:L-glutamate catabolic process"/>
    <property type="evidence" value="ECO:0007669"/>
    <property type="project" value="InterPro"/>
</dbReference>
<dbReference type="Pfam" id="PF21077">
    <property type="entry name" value="GDH_ACT3"/>
    <property type="match status" value="1"/>
</dbReference>
<dbReference type="Pfam" id="PF21075">
    <property type="entry name" value="GDH_ACT1"/>
    <property type="match status" value="1"/>
</dbReference>
<dbReference type="InterPro" id="IPR049062">
    <property type="entry name" value="NAD_Glu_DH_ACT2"/>
</dbReference>
<dbReference type="InterPro" id="IPR024727">
    <property type="entry name" value="NAD_Glu_DH_N_ACT1"/>
</dbReference>
<dbReference type="InterPro" id="IPR007780">
    <property type="entry name" value="NAD_Glu_DH_bac"/>
</dbReference>
<dbReference type="PATRIC" id="fig|883161.3.peg.1365"/>
<evidence type="ECO:0000259" key="2">
    <source>
        <dbReference type="Pfam" id="PF21076"/>
    </source>
</evidence>
<dbReference type="PANTHER" id="PTHR43403:SF1">
    <property type="entry name" value="NAD-SPECIFIC GLUTAMATE DEHYDROGENASE"/>
    <property type="match status" value="1"/>
</dbReference>
<evidence type="ECO:0000313" key="5">
    <source>
        <dbReference type="Proteomes" id="UP000014417"/>
    </source>
</evidence>
<accession>S2WJ57</accession>
<protein>
    <recommendedName>
        <fullName evidence="6">NAD-glutamate dehydrogenase</fullName>
    </recommendedName>
</protein>
<evidence type="ECO:0000259" key="1">
    <source>
        <dbReference type="Pfam" id="PF21075"/>
    </source>
</evidence>
<comment type="caution">
    <text evidence="4">The sequence shown here is derived from an EMBL/GenBank/DDBJ whole genome shotgun (WGS) entry which is preliminary data.</text>
</comment>
<dbReference type="STRING" id="883161.HMPREF9306_01371"/>
<feature type="domain" description="NAD-glutamate dehydrogenase N-terminal ACT1" evidence="1">
    <location>
        <begin position="19"/>
        <end position="102"/>
    </location>
</feature>
<sequence>MPSETRFPEDLAEFEEIARQPDQTLIRVRQGSLDASAHVTVQVITADRPFIVETILQIANSLGFLNRGLSHPRPWVTRNEKGLITAFGKNAEKASRESWVRLDLLSPLGVPTDETLPGLERKLKLALDDLTIVSNDMEQMRENIRQVAESAQQETTRQMLIWLSDPSHFLPVGTQTYRITDTGAFWPRSNGLGILNDVVRATRRFHASLLPGEDPEELIVTKDSERSRIRRGGYLDYFGVRIFSQGKVIGEHRFLGLLTSTAYSESIFNVPLLAQKSNKMMEELKYDPESFAGRSLLAAMETFPREELLRATPKELYPILAQVGQPEERRELRMFLRRGRWGRMLTAVIYFPRDRYNTTVREKMIEVLKAATGAKEVEWSLLVSESVLARVYISLRVEEGRQLPHVDPTRLENSIKHATRSWSDRFAEIAERFPSSARGIDFSDAYKEAYTPLEAVTDLAEFNKIQNSDDLGLLIYQPIPPQNGVDFRLKIFRVGAEMKLSELVPELVGFGVDIVDEFPFKVKLRGKPAVVYDFGLSLPAGVSRIEEWPYDDRQKFMSALEASFRFENVTGGQ</sequence>
<dbReference type="HOGENOM" id="CLU_475559_0_0_11"/>
<dbReference type="OrthoDB" id="9758052at2"/>
<dbReference type="InterPro" id="IPR049064">
    <property type="entry name" value="NAD_Glu_DH_ACT3"/>
</dbReference>
<dbReference type="Proteomes" id="UP000014417">
    <property type="component" value="Unassembled WGS sequence"/>
</dbReference>
<evidence type="ECO:0000313" key="4">
    <source>
        <dbReference type="EMBL" id="EPD32672.1"/>
    </source>
</evidence>
<proteinExistence type="predicted"/>
<name>S2WJ57_9ACTN</name>
<feature type="domain" description="NAD-glutamate dehydrogenase ACT2" evidence="2">
    <location>
        <begin position="333"/>
        <end position="423"/>
    </location>
</feature>
<dbReference type="Pfam" id="PF21073">
    <property type="entry name" value="GDH_HM1"/>
    <property type="match status" value="1"/>
</dbReference>